<sequence length="329" mass="37019">MNKDLKDLLKVCYHDSEELSEDRINELKARLQDDPQLAQDLADDLYFNGLVQEVQASTPRWLKIDKILESAEEGNRLESSVMDNISKYDRKNSLRRRFQLISTMAAGLCIGFMGTSAAYGKNIFVSLAQQTVSFFESFEDLPDYYNQGVPTEANQWGGDTAAVVNAENGVSPLHGNSMLKMISSTFEGEVTEGNASNSNVFYLLDLNKYHLDPNKTYICKASANFMNASDQVTQYGIQILSLPVDAEMPKTQISAQWLMNQSLTFAQKRLPFTKKGAWEKIETETVLPAESRYLILSVYIRDAEKLLAGPSKFEMHYLDKVSINISPVD</sequence>
<keyword evidence="1" id="KW-0472">Membrane</keyword>
<keyword evidence="3" id="KW-1185">Reference proteome</keyword>
<evidence type="ECO:0000313" key="2">
    <source>
        <dbReference type="EMBL" id="EDM27061.1"/>
    </source>
</evidence>
<dbReference type="EMBL" id="ABCK01000012">
    <property type="protein sequence ID" value="EDM27061.1"/>
    <property type="molecule type" value="Genomic_DNA"/>
</dbReference>
<keyword evidence="1" id="KW-0812">Transmembrane</keyword>
<reference evidence="2 3" key="1">
    <citation type="journal article" date="2010" name="J. Bacteriol.">
        <title>Genome sequence of Lentisphaera araneosa HTCC2155T, the type species of the order Lentisphaerales in the phylum Lentisphaerae.</title>
        <authorList>
            <person name="Thrash J.C."/>
            <person name="Cho J.C."/>
            <person name="Vergin K.L."/>
            <person name="Morris R.M."/>
            <person name="Giovannoni S.J."/>
        </authorList>
    </citation>
    <scope>NUCLEOTIDE SEQUENCE [LARGE SCALE GENOMIC DNA]</scope>
    <source>
        <strain evidence="2 3">HTCC2155</strain>
    </source>
</reference>
<dbReference type="STRING" id="313628.LNTAR_07449"/>
<comment type="caution">
    <text evidence="2">The sequence shown here is derived from an EMBL/GenBank/DDBJ whole genome shotgun (WGS) entry which is preliminary data.</text>
</comment>
<evidence type="ECO:0000256" key="1">
    <source>
        <dbReference type="SAM" id="Phobius"/>
    </source>
</evidence>
<gene>
    <name evidence="2" type="ORF">LNTAR_07449</name>
</gene>
<dbReference type="AlphaFoldDB" id="A6DN25"/>
<dbReference type="RefSeq" id="WP_007279268.1">
    <property type="nucleotide sequence ID" value="NZ_ABCK01000012.1"/>
</dbReference>
<name>A6DN25_9BACT</name>
<proteinExistence type="predicted"/>
<accession>A6DN25</accession>
<dbReference type="eggNOG" id="ENOG5032WPZ">
    <property type="taxonomic scope" value="Bacteria"/>
</dbReference>
<organism evidence="2 3">
    <name type="scientific">Lentisphaera araneosa HTCC2155</name>
    <dbReference type="NCBI Taxonomy" id="313628"/>
    <lineage>
        <taxon>Bacteria</taxon>
        <taxon>Pseudomonadati</taxon>
        <taxon>Lentisphaerota</taxon>
        <taxon>Lentisphaeria</taxon>
        <taxon>Lentisphaerales</taxon>
        <taxon>Lentisphaeraceae</taxon>
        <taxon>Lentisphaera</taxon>
    </lineage>
</organism>
<keyword evidence="1" id="KW-1133">Transmembrane helix</keyword>
<evidence type="ECO:0000313" key="3">
    <source>
        <dbReference type="Proteomes" id="UP000004947"/>
    </source>
</evidence>
<protein>
    <submittedName>
        <fullName evidence="2">Uncharacterized protein</fullName>
    </submittedName>
</protein>
<dbReference type="Proteomes" id="UP000004947">
    <property type="component" value="Unassembled WGS sequence"/>
</dbReference>
<feature type="transmembrane region" description="Helical" evidence="1">
    <location>
        <begin position="100"/>
        <end position="120"/>
    </location>
</feature>